<name>A0A655FMH9_MYCTX</name>
<evidence type="ECO:0000313" key="1">
    <source>
        <dbReference type="EMBL" id="COW73916.1"/>
    </source>
</evidence>
<proteinExistence type="predicted"/>
<reference evidence="1 2" key="1">
    <citation type="submission" date="2015-03" db="EMBL/GenBank/DDBJ databases">
        <authorList>
            <consortium name="Pathogen Informatics"/>
        </authorList>
    </citation>
    <scope>NUCLEOTIDE SEQUENCE [LARGE SCALE GENOMIC DNA]</scope>
    <source>
        <strain evidence="1 2">P00601463</strain>
    </source>
</reference>
<dbReference type="EMBL" id="CHKL01000416">
    <property type="protein sequence ID" value="COW73916.1"/>
    <property type="molecule type" value="Genomic_DNA"/>
</dbReference>
<dbReference type="Proteomes" id="UP000048600">
    <property type="component" value="Unassembled WGS sequence"/>
</dbReference>
<dbReference type="AlphaFoldDB" id="A0A655FMH9"/>
<accession>A0A655FMH9</accession>
<evidence type="ECO:0000313" key="2">
    <source>
        <dbReference type="Proteomes" id="UP000048600"/>
    </source>
</evidence>
<sequence>MPSQFYGGGGEVQSDRGVSPFGQCQRNRGLPAAHVEDVAAELALHDQGGQLGLGFADAPWRSDSLPEGDGFTAVGGFELKIQRFSHVFIYINGPDICQHS</sequence>
<organism evidence="1 2">
    <name type="scientific">Mycobacterium tuberculosis</name>
    <dbReference type="NCBI Taxonomy" id="1773"/>
    <lineage>
        <taxon>Bacteria</taxon>
        <taxon>Bacillati</taxon>
        <taxon>Actinomycetota</taxon>
        <taxon>Actinomycetes</taxon>
        <taxon>Mycobacteriales</taxon>
        <taxon>Mycobacteriaceae</taxon>
        <taxon>Mycobacterium</taxon>
        <taxon>Mycobacterium tuberculosis complex</taxon>
    </lineage>
</organism>
<protein>
    <submittedName>
        <fullName evidence="1">Uncharacterized protein</fullName>
    </submittedName>
</protein>
<gene>
    <name evidence="1" type="ORF">ERS007741_03056</name>
</gene>